<accession>A0ACC2BW72</accession>
<dbReference type="Proteomes" id="UP001162992">
    <property type="component" value="Chromosome 13"/>
</dbReference>
<proteinExistence type="predicted"/>
<evidence type="ECO:0000313" key="1">
    <source>
        <dbReference type="EMBL" id="KAJ7533996.1"/>
    </source>
</evidence>
<comment type="caution">
    <text evidence="1">The sequence shown here is derived from an EMBL/GenBank/DDBJ whole genome shotgun (WGS) entry which is preliminary data.</text>
</comment>
<reference evidence="2" key="1">
    <citation type="journal article" date="2024" name="Proc. Natl. Acad. Sci. U.S.A.">
        <title>Extraordinary preservation of gene collinearity over three hundred million years revealed in homosporous lycophytes.</title>
        <authorList>
            <person name="Li C."/>
            <person name="Wickell D."/>
            <person name="Kuo L.Y."/>
            <person name="Chen X."/>
            <person name="Nie B."/>
            <person name="Liao X."/>
            <person name="Peng D."/>
            <person name="Ji J."/>
            <person name="Jenkins J."/>
            <person name="Williams M."/>
            <person name="Shu S."/>
            <person name="Plott C."/>
            <person name="Barry K."/>
            <person name="Rajasekar S."/>
            <person name="Grimwood J."/>
            <person name="Han X."/>
            <person name="Sun S."/>
            <person name="Hou Z."/>
            <person name="He W."/>
            <person name="Dai G."/>
            <person name="Sun C."/>
            <person name="Schmutz J."/>
            <person name="Leebens-Mack J.H."/>
            <person name="Li F.W."/>
            <person name="Wang L."/>
        </authorList>
    </citation>
    <scope>NUCLEOTIDE SEQUENCE [LARGE SCALE GENOMIC DNA]</scope>
    <source>
        <strain evidence="2">cv. PW_Plant_1</strain>
    </source>
</reference>
<keyword evidence="2" id="KW-1185">Reference proteome</keyword>
<sequence length="480" mass="51092">MAEDMSPLHKLPPHILQDIITRGNLDAEDFARLEASSYIFKAASGLMPYRFKSLPELAAFQLCQNDPLFSVMPLPARSKLSKRCEANWKLILRYLHAVQQAWGRATTRKGNFQVVTGKYHTLLLGNGQLFSCGSSQFGVLGHGPNLTQCTSLTAIQLPMVSRVICVSGSHHHVAFLTERGEVFTFGDNSSSCCGHGDVGDTILNPTIVESLKGISCKKVATGLSFTVALTENGEVYTWGSNSHGQLGHGDTNDVAMPGKVAGLSICGLVAMISAGASHTLAVTRDGALYSFGYGANFCLGHGDTANEHSPRLVESLREQNIFLVGIAAGDEHSVALDSSGYVYTWGKGYCGALGHGDELDQRTPLLVTALGSFLSVQVCARKRKTFAVGVNGSVFAFGWMGCGSLGLTGRGSSDKVFNPELLVALASHHVAQISTGLYHTVVIVKNGSVLGFGDNEKGQLGVDISEATNEPKEMHIPGFS</sequence>
<dbReference type="EMBL" id="CM055104">
    <property type="protein sequence ID" value="KAJ7533996.1"/>
    <property type="molecule type" value="Genomic_DNA"/>
</dbReference>
<organism evidence="1 2">
    <name type="scientific">Diphasiastrum complanatum</name>
    <name type="common">Issler's clubmoss</name>
    <name type="synonym">Lycopodium complanatum</name>
    <dbReference type="NCBI Taxonomy" id="34168"/>
    <lineage>
        <taxon>Eukaryota</taxon>
        <taxon>Viridiplantae</taxon>
        <taxon>Streptophyta</taxon>
        <taxon>Embryophyta</taxon>
        <taxon>Tracheophyta</taxon>
        <taxon>Lycopodiopsida</taxon>
        <taxon>Lycopodiales</taxon>
        <taxon>Lycopodiaceae</taxon>
        <taxon>Lycopodioideae</taxon>
        <taxon>Diphasiastrum</taxon>
    </lineage>
</organism>
<name>A0ACC2BW72_DIPCM</name>
<protein>
    <submittedName>
        <fullName evidence="1">Uncharacterized protein</fullName>
    </submittedName>
</protein>
<gene>
    <name evidence="1" type="ORF">O6H91_13G074600</name>
</gene>
<evidence type="ECO:0000313" key="2">
    <source>
        <dbReference type="Proteomes" id="UP001162992"/>
    </source>
</evidence>